<reference evidence="7" key="1">
    <citation type="journal article" date="2021" name="Proc. Natl. Acad. Sci. U.S.A.">
        <title>A Catalog of Tens of Thousands of Viruses from Human Metagenomes Reveals Hidden Associations with Chronic Diseases.</title>
        <authorList>
            <person name="Tisza M.J."/>
            <person name="Buck C.B."/>
        </authorList>
    </citation>
    <scope>NUCLEOTIDE SEQUENCE</scope>
    <source>
        <strain evidence="7">Ctjdk2</strain>
    </source>
</reference>
<dbReference type="GO" id="GO:0004146">
    <property type="term" value="F:dihydrofolate reductase activity"/>
    <property type="evidence" value="ECO:0007669"/>
    <property type="project" value="UniProtKB-EC"/>
</dbReference>
<keyword evidence="4" id="KW-0521">NADP</keyword>
<evidence type="ECO:0000256" key="1">
    <source>
        <dbReference type="ARBA" id="ARBA00004903"/>
    </source>
</evidence>
<dbReference type="EC" id="1.5.1.3" evidence="2"/>
<protein>
    <recommendedName>
        <fullName evidence="2">dihydrofolate reductase</fullName>
        <ecNumber evidence="2">1.5.1.3</ecNumber>
    </recommendedName>
</protein>
<dbReference type="CDD" id="cd00209">
    <property type="entry name" value="DHFR"/>
    <property type="match status" value="1"/>
</dbReference>
<evidence type="ECO:0000256" key="4">
    <source>
        <dbReference type="ARBA" id="ARBA00022857"/>
    </source>
</evidence>
<feature type="domain" description="DHFR" evidence="6">
    <location>
        <begin position="1"/>
        <end position="156"/>
    </location>
</feature>
<keyword evidence="3" id="KW-0554">One-carbon metabolism</keyword>
<dbReference type="GO" id="GO:0046654">
    <property type="term" value="P:tetrahydrofolate biosynthetic process"/>
    <property type="evidence" value="ECO:0007669"/>
    <property type="project" value="InterPro"/>
</dbReference>
<sequence length="157" mass="17346">MTAIVCVSQSWGIGRDGALLFRISADHKRFRTLTVGKTVILGHKTLDTFPGGKPLKDRRNIVLSHRDLDVPGAEIAHSFDAAAALGGDDAIVIGGASVYMALLSRCDRVYVTKVDADPDADSFFPNLDDNPDWRIESESETFEENGLKFRYVDYVRK</sequence>
<dbReference type="GO" id="GO:0006730">
    <property type="term" value="P:one-carbon metabolic process"/>
    <property type="evidence" value="ECO:0007669"/>
    <property type="project" value="UniProtKB-KW"/>
</dbReference>
<evidence type="ECO:0000256" key="2">
    <source>
        <dbReference type="ARBA" id="ARBA00012856"/>
    </source>
</evidence>
<dbReference type="PANTHER" id="PTHR48069:SF3">
    <property type="entry name" value="DIHYDROFOLATE REDUCTASE"/>
    <property type="match status" value="1"/>
</dbReference>
<dbReference type="GO" id="GO:0046452">
    <property type="term" value="P:dihydrofolate metabolic process"/>
    <property type="evidence" value="ECO:0007669"/>
    <property type="project" value="TreeGrafter"/>
</dbReference>
<dbReference type="EMBL" id="BK016103">
    <property type="protein sequence ID" value="DAF95079.1"/>
    <property type="molecule type" value="Genomic_DNA"/>
</dbReference>
<name>A0A8S5UKS3_9CAUD</name>
<dbReference type="InterPro" id="IPR012259">
    <property type="entry name" value="DHFR"/>
</dbReference>
<dbReference type="Gene3D" id="3.40.430.10">
    <property type="entry name" value="Dihydrofolate Reductase, subunit A"/>
    <property type="match status" value="1"/>
</dbReference>
<dbReference type="Pfam" id="PF00186">
    <property type="entry name" value="DHFR_1"/>
    <property type="match status" value="1"/>
</dbReference>
<dbReference type="PRINTS" id="PR00070">
    <property type="entry name" value="DHFR"/>
</dbReference>
<evidence type="ECO:0000259" key="6">
    <source>
        <dbReference type="PROSITE" id="PS51330"/>
    </source>
</evidence>
<dbReference type="PROSITE" id="PS51330">
    <property type="entry name" value="DHFR_2"/>
    <property type="match status" value="1"/>
</dbReference>
<dbReference type="GO" id="GO:0046655">
    <property type="term" value="P:folic acid metabolic process"/>
    <property type="evidence" value="ECO:0007669"/>
    <property type="project" value="TreeGrafter"/>
</dbReference>
<accession>A0A8S5UKS3</accession>
<dbReference type="InterPro" id="IPR001796">
    <property type="entry name" value="DHFR_dom"/>
</dbReference>
<dbReference type="InterPro" id="IPR024072">
    <property type="entry name" value="DHFR-like_dom_sf"/>
</dbReference>
<evidence type="ECO:0000256" key="5">
    <source>
        <dbReference type="ARBA" id="ARBA00023002"/>
    </source>
</evidence>
<comment type="pathway">
    <text evidence="1">Cofactor biosynthesis; tetrahydrofolate biosynthesis; 5,6,7,8-tetrahydrofolate from 7,8-dihydrofolate: step 1/1.</text>
</comment>
<keyword evidence="5" id="KW-0560">Oxidoreductase</keyword>
<dbReference type="GO" id="GO:0050661">
    <property type="term" value="F:NADP binding"/>
    <property type="evidence" value="ECO:0007669"/>
    <property type="project" value="InterPro"/>
</dbReference>
<organism evidence="7">
    <name type="scientific">Siphoviridae sp. ctjdk2</name>
    <dbReference type="NCBI Taxonomy" id="2825635"/>
    <lineage>
        <taxon>Viruses</taxon>
        <taxon>Duplodnaviria</taxon>
        <taxon>Heunggongvirae</taxon>
        <taxon>Uroviricota</taxon>
        <taxon>Caudoviricetes</taxon>
    </lineage>
</organism>
<evidence type="ECO:0000313" key="7">
    <source>
        <dbReference type="EMBL" id="DAF95079.1"/>
    </source>
</evidence>
<proteinExistence type="predicted"/>
<dbReference type="PANTHER" id="PTHR48069">
    <property type="entry name" value="DIHYDROFOLATE REDUCTASE"/>
    <property type="match status" value="1"/>
</dbReference>
<evidence type="ECO:0000256" key="3">
    <source>
        <dbReference type="ARBA" id="ARBA00022563"/>
    </source>
</evidence>
<dbReference type="SUPFAM" id="SSF53597">
    <property type="entry name" value="Dihydrofolate reductase-like"/>
    <property type="match status" value="1"/>
</dbReference>